<keyword evidence="1" id="KW-1133">Transmembrane helix</keyword>
<proteinExistence type="predicted"/>
<evidence type="ECO:0000259" key="3">
    <source>
        <dbReference type="Pfam" id="PF03190"/>
    </source>
</evidence>
<dbReference type="PANTHER" id="PTHR42899:SF1">
    <property type="entry name" value="SPERMATOGENESIS-ASSOCIATED PROTEIN 20"/>
    <property type="match status" value="1"/>
</dbReference>
<reference evidence="5" key="2">
    <citation type="submission" date="2025-08" db="UniProtKB">
        <authorList>
            <consortium name="RefSeq"/>
        </authorList>
    </citation>
    <scope>IDENTIFICATION</scope>
    <source>
        <tissue evidence="5">Leaf</tissue>
    </source>
</reference>
<feature type="domain" description="Spermatogenesis-associated protein 20-like TRX" evidence="3">
    <location>
        <begin position="91"/>
        <end position="139"/>
    </location>
</feature>
<keyword evidence="4" id="KW-1185">Reference proteome</keyword>
<sequence>MSKFTYFRLLLLVVFAIEEFSKEERELSGFGGKLCGVISWFGAVAIILSLSSFSFLSPPTNPLSYRVSSSSTSLILVVLANIFIFFCEFLPINFPVGYSTCHWCHVMEVESFESEEVAKLVSIKVDRVIRPDVDMVIRSDVDKAGCQTREWGC</sequence>
<dbReference type="RefSeq" id="XP_056685848.1">
    <property type="nucleotide sequence ID" value="XM_056829870.1"/>
</dbReference>
<dbReference type="InterPro" id="IPR004879">
    <property type="entry name" value="Ssp411-like_TRX"/>
</dbReference>
<dbReference type="Proteomes" id="UP000813463">
    <property type="component" value="Chromosome 5"/>
</dbReference>
<dbReference type="GeneID" id="130461699"/>
<reference evidence="4" key="1">
    <citation type="journal article" date="2021" name="Nat. Commun.">
        <title>Genomic analyses provide insights into spinach domestication and the genetic basis of agronomic traits.</title>
        <authorList>
            <person name="Cai X."/>
            <person name="Sun X."/>
            <person name="Xu C."/>
            <person name="Sun H."/>
            <person name="Wang X."/>
            <person name="Ge C."/>
            <person name="Zhang Z."/>
            <person name="Wang Q."/>
            <person name="Fei Z."/>
            <person name="Jiao C."/>
            <person name="Wang Q."/>
        </authorList>
    </citation>
    <scope>NUCLEOTIDE SEQUENCE [LARGE SCALE GENOMIC DNA]</scope>
    <source>
        <strain evidence="4">cv. Varoflay</strain>
    </source>
</reference>
<keyword evidence="2" id="KW-0732">Signal</keyword>
<dbReference type="Pfam" id="PF03190">
    <property type="entry name" value="Thioredox_DsbH"/>
    <property type="match status" value="1"/>
</dbReference>
<feature type="transmembrane region" description="Helical" evidence="1">
    <location>
        <begin position="63"/>
        <end position="86"/>
    </location>
</feature>
<evidence type="ECO:0000313" key="4">
    <source>
        <dbReference type="Proteomes" id="UP000813463"/>
    </source>
</evidence>
<feature type="signal peptide" evidence="2">
    <location>
        <begin position="1"/>
        <end position="16"/>
    </location>
</feature>
<gene>
    <name evidence="5" type="primary">LOC130461699</name>
</gene>
<name>A0ABM3QR48_SPIOL</name>
<keyword evidence="1" id="KW-0812">Transmembrane</keyword>
<accession>A0ABM3QR48</accession>
<organism evidence="4 5">
    <name type="scientific">Spinacia oleracea</name>
    <name type="common">Spinach</name>
    <dbReference type="NCBI Taxonomy" id="3562"/>
    <lineage>
        <taxon>Eukaryota</taxon>
        <taxon>Viridiplantae</taxon>
        <taxon>Streptophyta</taxon>
        <taxon>Embryophyta</taxon>
        <taxon>Tracheophyta</taxon>
        <taxon>Spermatophyta</taxon>
        <taxon>Magnoliopsida</taxon>
        <taxon>eudicotyledons</taxon>
        <taxon>Gunneridae</taxon>
        <taxon>Pentapetalae</taxon>
        <taxon>Caryophyllales</taxon>
        <taxon>Chenopodiaceae</taxon>
        <taxon>Chenopodioideae</taxon>
        <taxon>Anserineae</taxon>
        <taxon>Spinacia</taxon>
    </lineage>
</organism>
<evidence type="ECO:0000256" key="2">
    <source>
        <dbReference type="SAM" id="SignalP"/>
    </source>
</evidence>
<dbReference type="PANTHER" id="PTHR42899">
    <property type="entry name" value="SPERMATOGENESIS-ASSOCIATED PROTEIN 20"/>
    <property type="match status" value="1"/>
</dbReference>
<keyword evidence="1" id="KW-0472">Membrane</keyword>
<evidence type="ECO:0000256" key="1">
    <source>
        <dbReference type="SAM" id="Phobius"/>
    </source>
</evidence>
<protein>
    <recommendedName>
        <fullName evidence="3">Spermatogenesis-associated protein 20-like TRX domain-containing protein</fullName>
    </recommendedName>
</protein>
<dbReference type="Gene3D" id="3.40.30.10">
    <property type="entry name" value="Glutaredoxin"/>
    <property type="match status" value="1"/>
</dbReference>
<feature type="chain" id="PRO_5047047065" description="Spermatogenesis-associated protein 20-like TRX domain-containing protein" evidence="2">
    <location>
        <begin position="17"/>
        <end position="153"/>
    </location>
</feature>
<dbReference type="InterPro" id="IPR024705">
    <property type="entry name" value="Ssp411"/>
</dbReference>
<evidence type="ECO:0000313" key="5">
    <source>
        <dbReference type="RefSeq" id="XP_056685848.1"/>
    </source>
</evidence>
<feature type="transmembrane region" description="Helical" evidence="1">
    <location>
        <begin position="37"/>
        <end position="56"/>
    </location>
</feature>